<gene>
    <name evidence="2" type="ORF">THARTR1_02356</name>
</gene>
<feature type="domain" description="NmrA-like" evidence="1">
    <location>
        <begin position="8"/>
        <end position="274"/>
    </location>
</feature>
<protein>
    <recommendedName>
        <fullName evidence="1">NmrA-like domain-containing protein</fullName>
    </recommendedName>
</protein>
<accession>A0A2K0UHX1</accession>
<sequence>MSDLEAPILVTGAAGRVGGVGRRVVELLRAANLPVRAHVRQDDSRADKLRSLGAEVVVADLLKSEEVLPILQGCRKVFFCTSVSADYLEATVVMAAAARATSGIELLVNMSQMTVAEMDLTHTTDSLQHKLQWLSEQALNWSGLPVTHLRPTVFQENFLFWQLPAASIKQSGTIRLPFGQGRISPIASNDVAEVAVQVLLNPSQYIGRSLELTGPNSVNMFELVKEYSDAIGSPVEYIPAQLDDWTEKVFNIATLPSHVYNHILTMVKLVEAGRYDRYTNSVEFILGRPAASISSTIKHDPGQFQPF</sequence>
<evidence type="ECO:0000313" key="2">
    <source>
        <dbReference type="EMBL" id="PNP57359.1"/>
    </source>
</evidence>
<dbReference type="Gene3D" id="3.40.50.720">
    <property type="entry name" value="NAD(P)-binding Rossmann-like Domain"/>
    <property type="match status" value="1"/>
</dbReference>
<dbReference type="SUPFAM" id="SSF51735">
    <property type="entry name" value="NAD(P)-binding Rossmann-fold domains"/>
    <property type="match status" value="1"/>
</dbReference>
<dbReference type="Proteomes" id="UP000236290">
    <property type="component" value="Unassembled WGS sequence"/>
</dbReference>
<dbReference type="AlphaFoldDB" id="A0A2K0UHX1"/>
<dbReference type="InterPro" id="IPR051604">
    <property type="entry name" value="Ergot_Alk_Oxidoreductase"/>
</dbReference>
<dbReference type="InterPro" id="IPR036291">
    <property type="entry name" value="NAD(P)-bd_dom_sf"/>
</dbReference>
<dbReference type="OrthoDB" id="9997102at2759"/>
<dbReference type="InterPro" id="IPR008030">
    <property type="entry name" value="NmrA-like"/>
</dbReference>
<dbReference type="Pfam" id="PF05368">
    <property type="entry name" value="NmrA"/>
    <property type="match status" value="1"/>
</dbReference>
<proteinExistence type="predicted"/>
<evidence type="ECO:0000259" key="1">
    <source>
        <dbReference type="Pfam" id="PF05368"/>
    </source>
</evidence>
<organism evidence="2 3">
    <name type="scientific">Trichoderma harzianum</name>
    <name type="common">Hypocrea lixii</name>
    <dbReference type="NCBI Taxonomy" id="5544"/>
    <lineage>
        <taxon>Eukaryota</taxon>
        <taxon>Fungi</taxon>
        <taxon>Dikarya</taxon>
        <taxon>Ascomycota</taxon>
        <taxon>Pezizomycotina</taxon>
        <taxon>Sordariomycetes</taxon>
        <taxon>Hypocreomycetidae</taxon>
        <taxon>Hypocreales</taxon>
        <taxon>Hypocreaceae</taxon>
        <taxon>Trichoderma</taxon>
    </lineage>
</organism>
<dbReference type="Gene3D" id="3.90.25.10">
    <property type="entry name" value="UDP-galactose 4-epimerase, domain 1"/>
    <property type="match status" value="1"/>
</dbReference>
<dbReference type="PANTHER" id="PTHR43162:SF1">
    <property type="entry name" value="PRESTALK A DIFFERENTIATION PROTEIN A"/>
    <property type="match status" value="1"/>
</dbReference>
<dbReference type="PANTHER" id="PTHR43162">
    <property type="match status" value="1"/>
</dbReference>
<evidence type="ECO:0000313" key="3">
    <source>
        <dbReference type="Proteomes" id="UP000236290"/>
    </source>
</evidence>
<comment type="caution">
    <text evidence="2">The sequence shown here is derived from an EMBL/GenBank/DDBJ whole genome shotgun (WGS) entry which is preliminary data.</text>
</comment>
<dbReference type="EMBL" id="MTYI01000027">
    <property type="protein sequence ID" value="PNP57359.1"/>
    <property type="molecule type" value="Genomic_DNA"/>
</dbReference>
<name>A0A2K0UHX1_TRIHA</name>
<reference evidence="2 3" key="1">
    <citation type="submission" date="2017-02" db="EMBL/GenBank/DDBJ databases">
        <title>Genomes of Trichoderma spp. with biocontrol activity.</title>
        <authorList>
            <person name="Gardiner D."/>
            <person name="Kazan K."/>
            <person name="Vos C."/>
            <person name="Harvey P."/>
        </authorList>
    </citation>
    <scope>NUCLEOTIDE SEQUENCE [LARGE SCALE GENOMIC DNA]</scope>
    <source>
        <strain evidence="2 3">Tr1</strain>
    </source>
</reference>